<proteinExistence type="inferred from homology"/>
<comment type="pathway">
    <text evidence="1 7 8">Purine metabolism; IMP biosynthesis via de novo pathway; N(1)-(5-phospho-D-ribosyl)glycinamide from 5-phospho-alpha-D-ribose 1-diphosphate: step 1/2.</text>
</comment>
<dbReference type="Gene3D" id="3.60.20.10">
    <property type="entry name" value="Glutamine Phosphoribosylpyrophosphate, subunit 1, domain 1"/>
    <property type="match status" value="1"/>
</dbReference>
<dbReference type="Proteomes" id="UP000066284">
    <property type="component" value="Chromosome 1"/>
</dbReference>
<dbReference type="PIRSF" id="PIRSF000485">
    <property type="entry name" value="Amd_phspho_trans"/>
    <property type="match status" value="1"/>
</dbReference>
<evidence type="ECO:0000256" key="10">
    <source>
        <dbReference type="PIRSR" id="PIRSR000485-2"/>
    </source>
</evidence>
<keyword evidence="7 11" id="KW-0411">Iron-sulfur</keyword>
<feature type="domain" description="Glutamine amidotransferase type-2" evidence="12">
    <location>
        <begin position="32"/>
        <end position="250"/>
    </location>
</feature>
<evidence type="ECO:0000256" key="3">
    <source>
        <dbReference type="ARBA" id="ARBA00022676"/>
    </source>
</evidence>
<feature type="binding site" evidence="7 11">
    <location>
        <position position="464"/>
    </location>
    <ligand>
        <name>[4Fe-4S] cluster</name>
        <dbReference type="ChEBI" id="CHEBI:49883"/>
    </ligand>
</feature>
<comment type="function">
    <text evidence="7">Catalyzes the formation of phosphoribosylamine from phosphoribosylpyrophosphate (PRPP) and glutamine.</text>
</comment>
<dbReference type="NCBIfam" id="TIGR01134">
    <property type="entry name" value="purF"/>
    <property type="match status" value="1"/>
</dbReference>
<dbReference type="PANTHER" id="PTHR11907">
    <property type="entry name" value="AMIDOPHOSPHORIBOSYLTRANSFERASE"/>
    <property type="match status" value="1"/>
</dbReference>
<dbReference type="KEGG" id="nio:NITINOP_1804"/>
<dbReference type="GO" id="GO:0004044">
    <property type="term" value="F:amidophosphoribosyltransferase activity"/>
    <property type="evidence" value="ECO:0007669"/>
    <property type="project" value="UniProtKB-UniRule"/>
</dbReference>
<evidence type="ECO:0000256" key="8">
    <source>
        <dbReference type="PIRNR" id="PIRNR000485"/>
    </source>
</evidence>
<evidence type="ECO:0000313" key="14">
    <source>
        <dbReference type="Proteomes" id="UP000066284"/>
    </source>
</evidence>
<dbReference type="GO" id="GO:0000287">
    <property type="term" value="F:magnesium ion binding"/>
    <property type="evidence" value="ECO:0007669"/>
    <property type="project" value="UniProtKB-UniRule"/>
</dbReference>
<dbReference type="SUPFAM" id="SSF53271">
    <property type="entry name" value="PRTase-like"/>
    <property type="match status" value="1"/>
</dbReference>
<dbReference type="InterPro" id="IPR005854">
    <property type="entry name" value="PurF"/>
</dbReference>
<keyword evidence="7 10" id="KW-0460">Magnesium</keyword>
<evidence type="ECO:0000256" key="11">
    <source>
        <dbReference type="PIRSR" id="PIRSR000485-3"/>
    </source>
</evidence>
<feature type="binding site" evidence="7 10">
    <location>
        <position position="314"/>
    </location>
    <ligand>
        <name>Mg(2+)</name>
        <dbReference type="ChEBI" id="CHEBI:18420"/>
    </ligand>
</feature>
<feature type="binding site" evidence="7 11">
    <location>
        <position position="467"/>
    </location>
    <ligand>
        <name>[4Fe-4S] cluster</name>
        <dbReference type="ChEBI" id="CHEBI:49883"/>
    </ligand>
</feature>
<dbReference type="EMBL" id="LN885086">
    <property type="protein sequence ID" value="CUQ66779.1"/>
    <property type="molecule type" value="Genomic_DNA"/>
</dbReference>
<dbReference type="GO" id="GO:0051539">
    <property type="term" value="F:4 iron, 4 sulfur cluster binding"/>
    <property type="evidence" value="ECO:0007669"/>
    <property type="project" value="UniProtKB-KW"/>
</dbReference>
<organism evidence="13 14">
    <name type="scientific">Candidatus Nitrospira inopinata</name>
    <dbReference type="NCBI Taxonomy" id="1715989"/>
    <lineage>
        <taxon>Bacteria</taxon>
        <taxon>Pseudomonadati</taxon>
        <taxon>Nitrospirota</taxon>
        <taxon>Nitrospiria</taxon>
        <taxon>Nitrospirales</taxon>
        <taxon>Nitrospiraceae</taxon>
        <taxon>Nitrospira</taxon>
    </lineage>
</organism>
<keyword evidence="6 7" id="KW-0315">Glutamine amidotransferase</keyword>
<keyword evidence="7 11" id="KW-0408">Iron</keyword>
<comment type="cofactor">
    <cofactor evidence="7 10">
        <name>Mg(2+)</name>
        <dbReference type="ChEBI" id="CHEBI:18420"/>
    </cofactor>
    <text evidence="7 10">Binds 1 Mg(2+) ion per subunit.</text>
</comment>
<dbReference type="STRING" id="1715989.NITINOP_1804"/>
<evidence type="ECO:0000256" key="7">
    <source>
        <dbReference type="HAMAP-Rule" id="MF_01931"/>
    </source>
</evidence>
<dbReference type="Gene3D" id="3.40.50.2020">
    <property type="match status" value="1"/>
</dbReference>
<feature type="binding site" evidence="7 11">
    <location>
        <position position="413"/>
    </location>
    <ligand>
        <name>[4Fe-4S] cluster</name>
        <dbReference type="ChEBI" id="CHEBI:49883"/>
    </ligand>
</feature>
<dbReference type="GO" id="GO:0009113">
    <property type="term" value="P:purine nucleobase biosynthetic process"/>
    <property type="evidence" value="ECO:0007669"/>
    <property type="project" value="UniProtKB-UniRule"/>
</dbReference>
<keyword evidence="14" id="KW-1185">Reference proteome</keyword>
<evidence type="ECO:0000256" key="9">
    <source>
        <dbReference type="PIRSR" id="PIRSR000485-1"/>
    </source>
</evidence>
<feature type="active site" description="Nucleophile" evidence="7 9">
    <location>
        <position position="32"/>
    </location>
</feature>
<comment type="catalytic activity">
    <reaction evidence="7 8">
        <text>5-phospho-beta-D-ribosylamine + L-glutamate + diphosphate = 5-phospho-alpha-D-ribose 1-diphosphate + L-glutamine + H2O</text>
        <dbReference type="Rhea" id="RHEA:14905"/>
        <dbReference type="ChEBI" id="CHEBI:15377"/>
        <dbReference type="ChEBI" id="CHEBI:29985"/>
        <dbReference type="ChEBI" id="CHEBI:33019"/>
        <dbReference type="ChEBI" id="CHEBI:58017"/>
        <dbReference type="ChEBI" id="CHEBI:58359"/>
        <dbReference type="ChEBI" id="CHEBI:58681"/>
        <dbReference type="EC" id="2.4.2.14"/>
    </reaction>
</comment>
<keyword evidence="7" id="KW-0004">4Fe-4S</keyword>
<dbReference type="HAMAP" id="MF_01931">
    <property type="entry name" value="PurF"/>
    <property type="match status" value="1"/>
</dbReference>
<name>A0A0S4KWI1_9BACT</name>
<protein>
    <recommendedName>
        <fullName evidence="7">Amidophosphoribosyltransferase</fullName>
        <shortName evidence="7">ATase</shortName>
        <ecNumber evidence="7">2.4.2.14</ecNumber>
    </recommendedName>
    <alternativeName>
        <fullName evidence="7">Glutamine phosphoribosylpyrophosphate amidotransferase</fullName>
        <shortName evidence="7">GPATase</shortName>
    </alternativeName>
</protein>
<keyword evidence="5 7" id="KW-0658">Purine biosynthesis</keyword>
<comment type="similarity">
    <text evidence="2 7 8">In the C-terminal section; belongs to the purine/pyrimidine phosphoribosyltransferase family.</text>
</comment>
<evidence type="ECO:0000256" key="2">
    <source>
        <dbReference type="ARBA" id="ARBA00010138"/>
    </source>
</evidence>
<dbReference type="CDD" id="cd06223">
    <property type="entry name" value="PRTases_typeI"/>
    <property type="match status" value="1"/>
</dbReference>
<dbReference type="InterPro" id="IPR000836">
    <property type="entry name" value="PRTase_dom"/>
</dbReference>
<evidence type="ECO:0000256" key="1">
    <source>
        <dbReference type="ARBA" id="ARBA00005209"/>
    </source>
</evidence>
<evidence type="ECO:0000259" key="12">
    <source>
        <dbReference type="PROSITE" id="PS51278"/>
    </source>
</evidence>
<gene>
    <name evidence="7 13" type="primary">purF</name>
    <name evidence="13" type="ORF">NITINOP_1804</name>
</gene>
<dbReference type="EC" id="2.4.2.14" evidence="7"/>
<dbReference type="InterPro" id="IPR035584">
    <property type="entry name" value="PurF_N"/>
</dbReference>
<comment type="cofactor">
    <cofactor evidence="7 11">
        <name>[4Fe-4S] cluster</name>
        <dbReference type="ChEBI" id="CHEBI:49883"/>
    </cofactor>
    <text evidence="7 11">Binds 1 [4Fe-4S] cluster per subunit.</text>
</comment>
<dbReference type="AlphaFoldDB" id="A0A0S4KWI1"/>
<dbReference type="CDD" id="cd00715">
    <property type="entry name" value="GPATase_N"/>
    <property type="match status" value="1"/>
</dbReference>
<keyword evidence="3 7" id="KW-0328">Glycosyltransferase</keyword>
<evidence type="ECO:0000256" key="6">
    <source>
        <dbReference type="ARBA" id="ARBA00022962"/>
    </source>
</evidence>
<dbReference type="Pfam" id="PF13522">
    <property type="entry name" value="GATase_6"/>
    <property type="match status" value="1"/>
</dbReference>
<evidence type="ECO:0000256" key="5">
    <source>
        <dbReference type="ARBA" id="ARBA00022755"/>
    </source>
</evidence>
<dbReference type="InterPro" id="IPR017932">
    <property type="entry name" value="GATase_2_dom"/>
</dbReference>
<reference evidence="14" key="1">
    <citation type="submission" date="2015-09" db="EMBL/GenBank/DDBJ databases">
        <authorList>
            <person name="Daims H."/>
        </authorList>
    </citation>
    <scope>NUCLEOTIDE SEQUENCE [LARGE SCALE GENOMIC DNA]</scope>
</reference>
<dbReference type="OrthoDB" id="9801213at2"/>
<dbReference type="UniPathway" id="UPA00074">
    <property type="reaction ID" value="UER00124"/>
</dbReference>
<sequence>METGRAKKELPVVSADPFRHRSEGSDRFHDECAVFGVFGHEEAANLTYLGLYALQHRGQEASGIVSGDGEQFFVKKGLGLVADLYDKSVLEKLPGHMAIGHNRYSTAGGNDLKNVQPLIVNFALGNLALAHNGNLINAQVLRNELEAYGAIFQSTSDSEVIIHLIAHSKADSLLARVIDALGRVRGAFSVVLLTDRGLIAARDPYGLRPLCLGRLRSSWVVASETCAFDLLDAEYVREIEPGELIMVGDQGVDSYRPFPKVDPAMCVFEYVYFARPDSRIFGGDAVYAVRKAMGRQLAQESWVPADIVIPVPDSGVPAALGYAEGGGLRFETGLIRNHYVGRTFIEPEQSIRHFGVKVKLNAVSEVLRGKRVVVVDDSLVRGTTSRKIVKMIRHAGAKEVHMRISSPPIVSPCFYGIDTPTKKELVASDHSREEIRKYITADSLAYLSIEGMLKAAPGNPRQYCTACFTERYPIPFTRAEEIQLGLFEGAR</sequence>
<evidence type="ECO:0000313" key="13">
    <source>
        <dbReference type="EMBL" id="CUQ66779.1"/>
    </source>
</evidence>
<accession>A0A0S4KWI1</accession>
<feature type="binding site" evidence="7 10">
    <location>
        <position position="376"/>
    </location>
    <ligand>
        <name>Mg(2+)</name>
        <dbReference type="ChEBI" id="CHEBI:18420"/>
    </ligand>
</feature>
<dbReference type="SUPFAM" id="SSF56235">
    <property type="entry name" value="N-terminal nucleophile aminohydrolases (Ntn hydrolases)"/>
    <property type="match status" value="1"/>
</dbReference>
<evidence type="ECO:0000256" key="4">
    <source>
        <dbReference type="ARBA" id="ARBA00022679"/>
    </source>
</evidence>
<dbReference type="InterPro" id="IPR029055">
    <property type="entry name" value="Ntn_hydrolases_N"/>
</dbReference>
<feature type="binding site" evidence="7 11">
    <location>
        <position position="266"/>
    </location>
    <ligand>
        <name>[4Fe-4S] cluster</name>
        <dbReference type="ChEBI" id="CHEBI:49883"/>
    </ligand>
</feature>
<dbReference type="RefSeq" id="WP_082633675.1">
    <property type="nucleotide sequence ID" value="NZ_LN885086.1"/>
</dbReference>
<dbReference type="InterPro" id="IPR029057">
    <property type="entry name" value="PRTase-like"/>
</dbReference>
<keyword evidence="4 7" id="KW-0808">Transferase</keyword>
<keyword evidence="7 10" id="KW-0479">Metal-binding</keyword>
<dbReference type="GO" id="GO:0006189">
    <property type="term" value="P:'de novo' IMP biosynthetic process"/>
    <property type="evidence" value="ECO:0007669"/>
    <property type="project" value="UniProtKB-UniRule"/>
</dbReference>
<dbReference type="PROSITE" id="PS51278">
    <property type="entry name" value="GATASE_TYPE_2"/>
    <property type="match status" value="1"/>
</dbReference>
<feature type="binding site" evidence="7 10">
    <location>
        <position position="377"/>
    </location>
    <ligand>
        <name>Mg(2+)</name>
        <dbReference type="ChEBI" id="CHEBI:18420"/>
    </ligand>
</feature>